<evidence type="ECO:0000256" key="1">
    <source>
        <dbReference type="SAM" id="MobiDB-lite"/>
    </source>
</evidence>
<dbReference type="RefSeq" id="WP_179407218.1">
    <property type="nucleotide sequence ID" value="NZ_BMGF01000002.1"/>
</dbReference>
<dbReference type="SUPFAM" id="SSF46785">
    <property type="entry name" value="Winged helix' DNA-binding domain"/>
    <property type="match status" value="1"/>
</dbReference>
<proteinExistence type="predicted"/>
<keyword evidence="3" id="KW-1185">Reference proteome</keyword>
<dbReference type="InterPro" id="IPR036390">
    <property type="entry name" value="WH_DNA-bd_sf"/>
</dbReference>
<dbReference type="EMBL" id="JACBZF010000002">
    <property type="protein sequence ID" value="NYH95361.1"/>
    <property type="molecule type" value="Genomic_DNA"/>
</dbReference>
<reference evidence="2 3" key="1">
    <citation type="submission" date="2020-07" db="EMBL/GenBank/DDBJ databases">
        <title>Genomic Encyclopedia of Type Strains, Phase IV (KMG-IV): sequencing the most valuable type-strain genomes for metagenomic binning, comparative biology and taxonomic classification.</title>
        <authorList>
            <person name="Goeker M."/>
        </authorList>
    </citation>
    <scope>NUCLEOTIDE SEQUENCE [LARGE SCALE GENOMIC DNA]</scope>
    <source>
        <strain evidence="2 3">DSM 29043</strain>
    </source>
</reference>
<dbReference type="Gene3D" id="1.10.10.10">
    <property type="entry name" value="Winged helix-like DNA-binding domain superfamily/Winged helix DNA-binding domain"/>
    <property type="match status" value="1"/>
</dbReference>
<protein>
    <recommendedName>
        <fullName evidence="4">MarR family transcriptional regulator</fullName>
    </recommendedName>
</protein>
<dbReference type="Proteomes" id="UP000522081">
    <property type="component" value="Unassembled WGS sequence"/>
</dbReference>
<name>A0A7Z0BSW7_9SPHN</name>
<sequence>MTGRASNSVVPFAKDHGEPDIRRKLSEIAGQLQDLIAQIGPAEPVSAPSRPATDRYLLARARELYGARRFRKEHFPEDLFAEPAWDILLDLYIATLEKRRISVTSACIGADVPPTTGLRWLQLLEKRGLVARETDERDLRRCFVKLSKEGLRQMDAYLAQSAKAHRWTGPARATDGGEDRSSYVLARK</sequence>
<accession>A0A7Z0BSW7</accession>
<evidence type="ECO:0000313" key="3">
    <source>
        <dbReference type="Proteomes" id="UP000522081"/>
    </source>
</evidence>
<organism evidence="2 3">
    <name type="scientific">Novosphingobium marinum</name>
    <dbReference type="NCBI Taxonomy" id="1514948"/>
    <lineage>
        <taxon>Bacteria</taxon>
        <taxon>Pseudomonadati</taxon>
        <taxon>Pseudomonadota</taxon>
        <taxon>Alphaproteobacteria</taxon>
        <taxon>Sphingomonadales</taxon>
        <taxon>Sphingomonadaceae</taxon>
        <taxon>Novosphingobium</taxon>
    </lineage>
</organism>
<dbReference type="AlphaFoldDB" id="A0A7Z0BSW7"/>
<dbReference type="InterPro" id="IPR036388">
    <property type="entry name" value="WH-like_DNA-bd_sf"/>
</dbReference>
<feature type="region of interest" description="Disordered" evidence="1">
    <location>
        <begin position="168"/>
        <end position="188"/>
    </location>
</feature>
<gene>
    <name evidence="2" type="ORF">FHS75_001680</name>
</gene>
<evidence type="ECO:0000313" key="2">
    <source>
        <dbReference type="EMBL" id="NYH95361.1"/>
    </source>
</evidence>
<evidence type="ECO:0008006" key="4">
    <source>
        <dbReference type="Google" id="ProtNLM"/>
    </source>
</evidence>
<comment type="caution">
    <text evidence="2">The sequence shown here is derived from an EMBL/GenBank/DDBJ whole genome shotgun (WGS) entry which is preliminary data.</text>
</comment>